<dbReference type="SUPFAM" id="SSF52540">
    <property type="entry name" value="P-loop containing nucleoside triphosphate hydrolases"/>
    <property type="match status" value="1"/>
</dbReference>
<evidence type="ECO:0000313" key="3">
    <source>
        <dbReference type="Proteomes" id="UP000628448"/>
    </source>
</evidence>
<gene>
    <name evidence="2" type="ORF">I5907_16775</name>
</gene>
<name>A0A931GYW7_9BACT</name>
<comment type="caution">
    <text evidence="2">The sequence shown here is derived from an EMBL/GenBank/DDBJ whole genome shotgun (WGS) entry which is preliminary data.</text>
</comment>
<protein>
    <submittedName>
        <fullName evidence="2">AAA family ATPase</fullName>
    </submittedName>
</protein>
<sequence length="169" mass="18986">MRIALTGAHRVGKTSLAESLQQELVTYDLTAEPYHQLEEAGYAFAETPGTDDFLEQLSYAFRQIRKSRGNTIFDRCPIDLLAYIYALDPSKDIRSLYAQVETAMQAIDLLVFVPIEKPDLNVCSEPDLPLLRAQVNDILESWISDFNITMIAVNGSLANRTQQVLNAVF</sequence>
<dbReference type="Gene3D" id="3.40.50.300">
    <property type="entry name" value="P-loop containing nucleotide triphosphate hydrolases"/>
    <property type="match status" value="1"/>
</dbReference>
<organism evidence="2 3">
    <name type="scientific">Panacibacter microcysteis</name>
    <dbReference type="NCBI Taxonomy" id="2793269"/>
    <lineage>
        <taxon>Bacteria</taxon>
        <taxon>Pseudomonadati</taxon>
        <taxon>Bacteroidota</taxon>
        <taxon>Chitinophagia</taxon>
        <taxon>Chitinophagales</taxon>
        <taxon>Chitinophagaceae</taxon>
        <taxon>Panacibacter</taxon>
    </lineage>
</organism>
<proteinExistence type="predicted"/>
<dbReference type="Pfam" id="PF13521">
    <property type="entry name" value="AAA_28"/>
    <property type="match status" value="1"/>
</dbReference>
<dbReference type="EMBL" id="JADWYR010000002">
    <property type="protein sequence ID" value="MBG9377897.1"/>
    <property type="molecule type" value="Genomic_DNA"/>
</dbReference>
<evidence type="ECO:0000313" key="2">
    <source>
        <dbReference type="EMBL" id="MBG9377897.1"/>
    </source>
</evidence>
<reference evidence="2" key="1">
    <citation type="submission" date="2020-11" db="EMBL/GenBank/DDBJ databases">
        <title>Bacterial whole genome sequence for Panacibacter sp. DH6.</title>
        <authorList>
            <person name="Le V."/>
            <person name="Ko S."/>
            <person name="Ahn C.-Y."/>
            <person name="Oh H.-M."/>
        </authorList>
    </citation>
    <scope>NUCLEOTIDE SEQUENCE</scope>
    <source>
        <strain evidence="2">DH6</strain>
    </source>
</reference>
<dbReference type="Proteomes" id="UP000628448">
    <property type="component" value="Unassembled WGS sequence"/>
</dbReference>
<dbReference type="AlphaFoldDB" id="A0A931GYW7"/>
<evidence type="ECO:0000259" key="1">
    <source>
        <dbReference type="Pfam" id="PF13521"/>
    </source>
</evidence>
<dbReference type="InterPro" id="IPR027417">
    <property type="entry name" value="P-loop_NTPase"/>
</dbReference>
<dbReference type="RefSeq" id="WP_196991958.1">
    <property type="nucleotide sequence ID" value="NZ_JADWYR010000002.1"/>
</dbReference>
<accession>A0A931GYW7</accession>
<feature type="domain" description="NadR/Ttd14 AAA" evidence="1">
    <location>
        <begin position="2"/>
        <end position="160"/>
    </location>
</feature>
<keyword evidence="3" id="KW-1185">Reference proteome</keyword>
<dbReference type="InterPro" id="IPR038727">
    <property type="entry name" value="NadR/Ttd14_AAA_dom"/>
</dbReference>